<dbReference type="InterPro" id="IPR036397">
    <property type="entry name" value="RNaseH_sf"/>
</dbReference>
<name>A0ABM4B137_HYDVU</name>
<sequence length="179" mass="20970">MDAIKIQQYVKELNEVFKKLPTICKKDKDKELKWTDKLASKLHRPCVKHFRKSKVILNGIDEIWAVDLVVMQYFPKLMTYGGIVPLKSKTAVDVADAFKKTFIDRKCQIIWVEKGLKFYNKHVKAFGVQLYSIENGEKSCEVERWNKTMKEKMFKYFSANSSTKYINVLDDMTKIQVEG</sequence>
<dbReference type="Proteomes" id="UP001652625">
    <property type="component" value="Chromosome 01"/>
</dbReference>
<dbReference type="RefSeq" id="XP_065642496.1">
    <property type="nucleotide sequence ID" value="XM_065786424.1"/>
</dbReference>
<reference evidence="2" key="2">
    <citation type="submission" date="2025-08" db="UniProtKB">
        <authorList>
            <consortium name="RefSeq"/>
        </authorList>
    </citation>
    <scope>IDENTIFICATION</scope>
</reference>
<evidence type="ECO:0000313" key="2">
    <source>
        <dbReference type="RefSeq" id="XP_065642496.1"/>
    </source>
</evidence>
<dbReference type="Gene3D" id="3.30.420.10">
    <property type="entry name" value="Ribonuclease H-like superfamily/Ribonuclease H"/>
    <property type="match status" value="1"/>
</dbReference>
<organism evidence="1 2">
    <name type="scientific">Hydra vulgaris</name>
    <name type="common">Hydra</name>
    <name type="synonym">Hydra attenuata</name>
    <dbReference type="NCBI Taxonomy" id="6087"/>
    <lineage>
        <taxon>Eukaryota</taxon>
        <taxon>Metazoa</taxon>
        <taxon>Cnidaria</taxon>
        <taxon>Hydrozoa</taxon>
        <taxon>Hydroidolina</taxon>
        <taxon>Anthoathecata</taxon>
        <taxon>Aplanulata</taxon>
        <taxon>Hydridae</taxon>
        <taxon>Hydra</taxon>
    </lineage>
</organism>
<gene>
    <name evidence="2" type="primary">LOC136074123</name>
</gene>
<dbReference type="GeneID" id="136074123"/>
<reference evidence="1" key="1">
    <citation type="submission" date="2025-05" db="UniProtKB">
        <authorList>
            <consortium name="RefSeq"/>
        </authorList>
    </citation>
    <scope>NUCLEOTIDE SEQUENCE [LARGE SCALE GENOMIC DNA]</scope>
</reference>
<dbReference type="PANTHER" id="PTHR46585">
    <property type="entry name" value="INTEGRASE CORE DOMAIN CONTAINING PROTEIN"/>
    <property type="match status" value="1"/>
</dbReference>
<evidence type="ECO:0000313" key="1">
    <source>
        <dbReference type="Proteomes" id="UP001652625"/>
    </source>
</evidence>
<proteinExistence type="predicted"/>
<protein>
    <submittedName>
        <fullName evidence="2">Uncharacterized protein LOC136074123</fullName>
    </submittedName>
</protein>
<dbReference type="PANTHER" id="PTHR46585:SF1">
    <property type="entry name" value="CHROMO DOMAIN-CONTAINING PROTEIN"/>
    <property type="match status" value="1"/>
</dbReference>
<keyword evidence="1" id="KW-1185">Reference proteome</keyword>
<accession>A0ABM4B137</accession>